<dbReference type="PIRSF" id="PIRSF000709">
    <property type="entry name" value="6PFK_2-Ptase"/>
    <property type="match status" value="1"/>
</dbReference>
<dbReference type="InterPro" id="IPR013078">
    <property type="entry name" value="His_Pase_superF_clade-1"/>
</dbReference>
<dbReference type="SMART" id="SM00855">
    <property type="entry name" value="PGAM"/>
    <property type="match status" value="1"/>
</dbReference>
<name>A0A831W7K5_9GAMM</name>
<dbReference type="SUPFAM" id="SSF53254">
    <property type="entry name" value="Phosphoglycerate mutase-like"/>
    <property type="match status" value="1"/>
</dbReference>
<dbReference type="InterPro" id="IPR029033">
    <property type="entry name" value="His_PPase_superfam"/>
</dbReference>
<dbReference type="PANTHER" id="PTHR48100:SF1">
    <property type="entry name" value="HISTIDINE PHOSPHATASE FAMILY PROTEIN-RELATED"/>
    <property type="match status" value="1"/>
</dbReference>
<sequence length="199" mass="21832">MADGAPTTIDLLRHGEPVGGVLIRGWRDDPLSDTGWRQMRAAVGDASPWQRIVTSPLRRCAAFADELGARLGVPVSREERLRELGFGDWEGVDPARLYREDPAAVDAFWSDPTAHPPPGGEPFDRFRHRVTGALAEISDSHRGEHLLLVIHGGVIRMLVAHVLGMPNSNLFRIEVPYAAASRIQLEGGIARLSFHCGCF</sequence>
<dbReference type="Proteomes" id="UP000886251">
    <property type="component" value="Unassembled WGS sequence"/>
</dbReference>
<proteinExistence type="predicted"/>
<reference evidence="1" key="1">
    <citation type="journal article" date="2020" name="mSystems">
        <title>Genome- and Community-Level Interaction Insights into Carbon Utilization and Element Cycling Functions of Hydrothermarchaeota in Hydrothermal Sediment.</title>
        <authorList>
            <person name="Zhou Z."/>
            <person name="Liu Y."/>
            <person name="Xu W."/>
            <person name="Pan J."/>
            <person name="Luo Z.H."/>
            <person name="Li M."/>
        </authorList>
    </citation>
    <scope>NUCLEOTIDE SEQUENCE [LARGE SCALE GENOMIC DNA]</scope>
    <source>
        <strain evidence="1">HyVt-443</strain>
    </source>
</reference>
<accession>A0A831W7K5</accession>
<dbReference type="Gene3D" id="3.40.50.1240">
    <property type="entry name" value="Phosphoglycerate mutase-like"/>
    <property type="match status" value="1"/>
</dbReference>
<dbReference type="EMBL" id="DRKP01000105">
    <property type="protein sequence ID" value="HEB96621.1"/>
    <property type="molecule type" value="Genomic_DNA"/>
</dbReference>
<protein>
    <submittedName>
        <fullName evidence="1">Histidine phosphatase family protein</fullName>
    </submittedName>
</protein>
<dbReference type="GO" id="GO:0016791">
    <property type="term" value="F:phosphatase activity"/>
    <property type="evidence" value="ECO:0007669"/>
    <property type="project" value="TreeGrafter"/>
</dbReference>
<gene>
    <name evidence="1" type="ORF">ENI96_09360</name>
</gene>
<evidence type="ECO:0000313" key="1">
    <source>
        <dbReference type="EMBL" id="HEB96621.1"/>
    </source>
</evidence>
<dbReference type="PANTHER" id="PTHR48100">
    <property type="entry name" value="BROAD-SPECIFICITY PHOSPHATASE YOR283W-RELATED"/>
    <property type="match status" value="1"/>
</dbReference>
<dbReference type="InterPro" id="IPR050275">
    <property type="entry name" value="PGM_Phosphatase"/>
</dbReference>
<dbReference type="GO" id="GO:0005737">
    <property type="term" value="C:cytoplasm"/>
    <property type="evidence" value="ECO:0007669"/>
    <property type="project" value="TreeGrafter"/>
</dbReference>
<organism evidence="1">
    <name type="scientific">Sedimenticola thiotaurini</name>
    <dbReference type="NCBI Taxonomy" id="1543721"/>
    <lineage>
        <taxon>Bacteria</taxon>
        <taxon>Pseudomonadati</taxon>
        <taxon>Pseudomonadota</taxon>
        <taxon>Gammaproteobacteria</taxon>
        <taxon>Chromatiales</taxon>
        <taxon>Sedimenticolaceae</taxon>
        <taxon>Sedimenticola</taxon>
    </lineage>
</organism>
<dbReference type="AlphaFoldDB" id="A0A831W7K5"/>
<comment type="caution">
    <text evidence="1">The sequence shown here is derived from an EMBL/GenBank/DDBJ whole genome shotgun (WGS) entry which is preliminary data.</text>
</comment>
<dbReference type="Pfam" id="PF00300">
    <property type="entry name" value="His_Phos_1"/>
    <property type="match status" value="1"/>
</dbReference>
<dbReference type="CDD" id="cd07067">
    <property type="entry name" value="HP_PGM_like"/>
    <property type="match status" value="1"/>
</dbReference>